<dbReference type="InterPro" id="IPR017850">
    <property type="entry name" value="Alkaline_phosphatase_core_sf"/>
</dbReference>
<name>A0AAV3ZWA4_9GAST</name>
<feature type="non-terminal residue" evidence="2">
    <location>
        <position position="1"/>
    </location>
</feature>
<keyword evidence="2" id="KW-0808">Transferase</keyword>
<keyword evidence="3" id="KW-1185">Reference proteome</keyword>
<protein>
    <submittedName>
        <fullName evidence="2">GPI ethanolamine phosphate transferase 2</fullName>
    </submittedName>
</protein>
<dbReference type="GO" id="GO:0051267">
    <property type="term" value="F:CP2 mannose-ethanolamine phosphotransferase activity"/>
    <property type="evidence" value="ECO:0007669"/>
    <property type="project" value="TreeGrafter"/>
</dbReference>
<dbReference type="GO" id="GO:0005789">
    <property type="term" value="C:endoplasmic reticulum membrane"/>
    <property type="evidence" value="ECO:0007669"/>
    <property type="project" value="TreeGrafter"/>
</dbReference>
<sequence>PKHGGLVSQTDLCPTLAVILGVPIPSGNIGQVITEALTGYTLPQKVAILYHNAVQSMQVLGDCVSDLHKESAYLIFREAKLKLRKWLVAKNDSLSQRLWESQGEGLLTSFSESLRLISEQVSKLSTQYDVYAMAVSIVLMWMILVSLLLSSMPSYETAGTGPGPSKQYLYTIFPIVGSAVLSHIIMCTGEVKGGFEPS</sequence>
<keyword evidence="1" id="KW-0812">Transmembrane</keyword>
<dbReference type="GO" id="GO:0006506">
    <property type="term" value="P:GPI anchor biosynthetic process"/>
    <property type="evidence" value="ECO:0007669"/>
    <property type="project" value="InterPro"/>
</dbReference>
<accession>A0AAV3ZWA4</accession>
<proteinExistence type="predicted"/>
<dbReference type="SUPFAM" id="SSF53649">
    <property type="entry name" value="Alkaline phosphatase-like"/>
    <property type="match status" value="1"/>
</dbReference>
<comment type="caution">
    <text evidence="2">The sequence shown here is derived from an EMBL/GenBank/DDBJ whole genome shotgun (WGS) entry which is preliminary data.</text>
</comment>
<keyword evidence="1" id="KW-1133">Transmembrane helix</keyword>
<gene>
    <name evidence="2" type="ORF">PoB_002536200</name>
</gene>
<evidence type="ECO:0000256" key="1">
    <source>
        <dbReference type="SAM" id="Phobius"/>
    </source>
</evidence>
<reference evidence="2 3" key="1">
    <citation type="journal article" date="2021" name="Elife">
        <title>Chloroplast acquisition without the gene transfer in kleptoplastic sea slugs, Plakobranchus ocellatus.</title>
        <authorList>
            <person name="Maeda T."/>
            <person name="Takahashi S."/>
            <person name="Yoshida T."/>
            <person name="Shimamura S."/>
            <person name="Takaki Y."/>
            <person name="Nagai Y."/>
            <person name="Toyoda A."/>
            <person name="Suzuki Y."/>
            <person name="Arimoto A."/>
            <person name="Ishii H."/>
            <person name="Satoh N."/>
            <person name="Nishiyama T."/>
            <person name="Hasebe M."/>
            <person name="Maruyama T."/>
            <person name="Minagawa J."/>
            <person name="Obokata J."/>
            <person name="Shigenobu S."/>
        </authorList>
    </citation>
    <scope>NUCLEOTIDE SEQUENCE [LARGE SCALE GENOMIC DNA]</scope>
</reference>
<evidence type="ECO:0000313" key="3">
    <source>
        <dbReference type="Proteomes" id="UP000735302"/>
    </source>
</evidence>
<keyword evidence="1" id="KW-0472">Membrane</keyword>
<dbReference type="PANTHER" id="PTHR23072">
    <property type="entry name" value="PHOSPHATIDYLINOSITOL GLYCAN-RELATED"/>
    <property type="match status" value="1"/>
</dbReference>
<dbReference type="EMBL" id="BLXT01002886">
    <property type="protein sequence ID" value="GFN98856.1"/>
    <property type="molecule type" value="Genomic_DNA"/>
</dbReference>
<dbReference type="Proteomes" id="UP000735302">
    <property type="component" value="Unassembled WGS sequence"/>
</dbReference>
<organism evidence="2 3">
    <name type="scientific">Plakobranchus ocellatus</name>
    <dbReference type="NCBI Taxonomy" id="259542"/>
    <lineage>
        <taxon>Eukaryota</taxon>
        <taxon>Metazoa</taxon>
        <taxon>Spiralia</taxon>
        <taxon>Lophotrochozoa</taxon>
        <taxon>Mollusca</taxon>
        <taxon>Gastropoda</taxon>
        <taxon>Heterobranchia</taxon>
        <taxon>Euthyneura</taxon>
        <taxon>Panpulmonata</taxon>
        <taxon>Sacoglossa</taxon>
        <taxon>Placobranchoidea</taxon>
        <taxon>Plakobranchidae</taxon>
        <taxon>Plakobranchus</taxon>
    </lineage>
</organism>
<dbReference type="InterPro" id="IPR039527">
    <property type="entry name" value="PIGG/GPI7"/>
</dbReference>
<dbReference type="AlphaFoldDB" id="A0AAV3ZWA4"/>
<evidence type="ECO:0000313" key="2">
    <source>
        <dbReference type="EMBL" id="GFN98856.1"/>
    </source>
</evidence>
<feature type="transmembrane region" description="Helical" evidence="1">
    <location>
        <begin position="169"/>
        <end position="189"/>
    </location>
</feature>
<dbReference type="PANTHER" id="PTHR23072:SF0">
    <property type="entry name" value="GPI ETHANOLAMINE PHOSPHATE TRANSFERASE 2"/>
    <property type="match status" value="1"/>
</dbReference>
<feature type="transmembrane region" description="Helical" evidence="1">
    <location>
        <begin position="130"/>
        <end position="149"/>
    </location>
</feature>
<dbReference type="Gene3D" id="3.40.720.10">
    <property type="entry name" value="Alkaline Phosphatase, subunit A"/>
    <property type="match status" value="1"/>
</dbReference>